<dbReference type="Pfam" id="PF09564">
    <property type="entry name" value="RE_NgoBV"/>
    <property type="match status" value="1"/>
</dbReference>
<reference evidence="2" key="2">
    <citation type="submission" date="2021-04" db="EMBL/GenBank/DDBJ databases">
        <title>Complete Genome and methylome analysis of Thiothrix fructosivorans ATCC 49748.</title>
        <authorList>
            <person name="Fomenkov A."/>
            <person name="Sun L."/>
            <person name="Vincze T."/>
            <person name="Grabovich M.Y."/>
            <person name="Roberts R.J."/>
        </authorList>
    </citation>
    <scope>NUCLEOTIDE SEQUENCE</scope>
    <source>
        <strain evidence="2">ATCC 49748</strain>
    </source>
</reference>
<keyword evidence="2" id="KW-0540">Nuclease</keyword>
<dbReference type="RefSeq" id="WP_207251218.1">
    <property type="nucleotide sequence ID" value="NZ_JAFMPM010000006.1"/>
</dbReference>
<name>A0A8B0SJ52_9GAMM</name>
<dbReference type="GO" id="GO:0009036">
    <property type="term" value="F:type II site-specific deoxyribonuclease activity"/>
    <property type="evidence" value="ECO:0007669"/>
    <property type="project" value="InterPro"/>
</dbReference>
<accession>A0A8B0SJ52</accession>
<reference evidence="1 3" key="1">
    <citation type="submission" date="2021-03" db="EMBL/GenBank/DDBJ databases">
        <title>Draft genome and methylome analysis of Thiotrix fructosivoruns ATCC 49748.</title>
        <authorList>
            <person name="Fomenkov A."/>
            <person name="Grabovich M.Y."/>
            <person name="Roberts R.J."/>
        </authorList>
    </citation>
    <scope>NUCLEOTIDE SEQUENCE [LARGE SCALE GENOMIC DNA]</scope>
    <source>
        <strain evidence="1 3">ATCC 49748</strain>
    </source>
</reference>
<dbReference type="EMBL" id="JAFMPM010000006">
    <property type="protein sequence ID" value="MBO0613530.1"/>
    <property type="molecule type" value="Genomic_DNA"/>
</dbReference>
<gene>
    <name evidence="2" type="ORF">J1836_001340</name>
    <name evidence="1" type="ORF">J1836_11475</name>
</gene>
<dbReference type="AlphaFoldDB" id="A0A8B0SJ52"/>
<organism evidence="2">
    <name type="scientific">Thiothrix fructosivorans</name>
    <dbReference type="NCBI Taxonomy" id="111770"/>
    <lineage>
        <taxon>Bacteria</taxon>
        <taxon>Pseudomonadati</taxon>
        <taxon>Pseudomonadota</taxon>
        <taxon>Gammaproteobacteria</taxon>
        <taxon>Thiotrichales</taxon>
        <taxon>Thiotrichaceae</taxon>
        <taxon>Thiothrix</taxon>
    </lineage>
</organism>
<dbReference type="InterPro" id="IPR019064">
    <property type="entry name" value="Restrct_endonuc_II_NlaIV"/>
</dbReference>
<keyword evidence="3" id="KW-1185">Reference proteome</keyword>
<proteinExistence type="predicted"/>
<dbReference type="EMBL" id="CP072748">
    <property type="protein sequence ID" value="QTX11044.1"/>
    <property type="molecule type" value="Genomic_DNA"/>
</dbReference>
<dbReference type="EC" id="3.1.21.-" evidence="2"/>
<protein>
    <submittedName>
        <fullName evidence="2">NgoBV family restriction endonuclease</fullName>
        <ecNumber evidence="2">3.1.21.-</ecNumber>
    </submittedName>
</protein>
<evidence type="ECO:0000313" key="3">
    <source>
        <dbReference type="Proteomes" id="UP000664466"/>
    </source>
</evidence>
<sequence length="174" mass="19673">MSAMDEIISLLHKQNIKGCQGQVKFTLAGIDFPVLSKDIMGSVLQEWFENWMNQNKISFSKPTNTQEPPDFYLADGGHLEVKAFNFSANPGFDLANFDAYTRSLLLHPERLDADHLVFGYALEGDSVRIVDFWVKKIWEMAGVSAVNILNLQVKQGVPVNIRPKDWRTRSGSIK</sequence>
<dbReference type="Proteomes" id="UP000664466">
    <property type="component" value="Unassembled WGS sequence"/>
</dbReference>
<evidence type="ECO:0000313" key="2">
    <source>
        <dbReference type="EMBL" id="QTX11044.1"/>
    </source>
</evidence>
<keyword evidence="2" id="KW-0255">Endonuclease</keyword>
<evidence type="ECO:0000313" key="1">
    <source>
        <dbReference type="EMBL" id="MBO0613530.1"/>
    </source>
</evidence>
<keyword evidence="2" id="KW-0378">Hydrolase</keyword>